<feature type="compositionally biased region" description="Low complexity" evidence="2">
    <location>
        <begin position="34"/>
        <end position="49"/>
    </location>
</feature>
<comment type="caution">
    <text evidence="3">The sequence shown here is derived from an EMBL/GenBank/DDBJ whole genome shotgun (WGS) entry which is preliminary data.</text>
</comment>
<feature type="compositionally biased region" description="Polar residues" evidence="2">
    <location>
        <begin position="1"/>
        <end position="26"/>
    </location>
</feature>
<feature type="compositionally biased region" description="Low complexity" evidence="2">
    <location>
        <begin position="113"/>
        <end position="122"/>
    </location>
</feature>
<proteinExistence type="predicted"/>
<dbReference type="OrthoDB" id="48747at2759"/>
<feature type="compositionally biased region" description="Low complexity" evidence="2">
    <location>
        <begin position="152"/>
        <end position="162"/>
    </location>
</feature>
<feature type="region of interest" description="Disordered" evidence="2">
    <location>
        <begin position="531"/>
        <end position="574"/>
    </location>
</feature>
<gene>
    <name evidence="3" type="ORF">SEMRO_900_G217810.1</name>
</gene>
<feature type="region of interest" description="Disordered" evidence="2">
    <location>
        <begin position="1"/>
        <end position="162"/>
    </location>
</feature>
<evidence type="ECO:0000313" key="3">
    <source>
        <dbReference type="EMBL" id="CAB9518017.1"/>
    </source>
</evidence>
<name>A0A9N8EAU6_9STRA</name>
<evidence type="ECO:0000256" key="2">
    <source>
        <dbReference type="SAM" id="MobiDB-lite"/>
    </source>
</evidence>
<feature type="region of interest" description="Disordered" evidence="2">
    <location>
        <begin position="239"/>
        <end position="262"/>
    </location>
</feature>
<organism evidence="3 4">
    <name type="scientific">Seminavis robusta</name>
    <dbReference type="NCBI Taxonomy" id="568900"/>
    <lineage>
        <taxon>Eukaryota</taxon>
        <taxon>Sar</taxon>
        <taxon>Stramenopiles</taxon>
        <taxon>Ochrophyta</taxon>
        <taxon>Bacillariophyta</taxon>
        <taxon>Bacillariophyceae</taxon>
        <taxon>Bacillariophycidae</taxon>
        <taxon>Naviculales</taxon>
        <taxon>Naviculaceae</taxon>
        <taxon>Seminavis</taxon>
    </lineage>
</organism>
<dbReference type="EMBL" id="CAICTM010000898">
    <property type="protein sequence ID" value="CAB9518017.1"/>
    <property type="molecule type" value="Genomic_DNA"/>
</dbReference>
<feature type="coiled-coil region" evidence="1">
    <location>
        <begin position="344"/>
        <end position="528"/>
    </location>
</feature>
<evidence type="ECO:0000256" key="1">
    <source>
        <dbReference type="SAM" id="Coils"/>
    </source>
</evidence>
<feature type="coiled-coil region" evidence="1">
    <location>
        <begin position="267"/>
        <end position="301"/>
    </location>
</feature>
<protein>
    <submittedName>
        <fullName evidence="3">Uncharacterized protein</fullName>
    </submittedName>
</protein>
<feature type="compositionally biased region" description="Basic and acidic residues" evidence="2">
    <location>
        <begin position="253"/>
        <end position="262"/>
    </location>
</feature>
<keyword evidence="1" id="KW-0175">Coiled coil</keyword>
<feature type="compositionally biased region" description="Polar residues" evidence="2">
    <location>
        <begin position="101"/>
        <end position="112"/>
    </location>
</feature>
<sequence>MSNNEGQTTYRVDPTVNNFGPTNETLRQPHRSRSSSQGNSQQQQQQQQQAKEESSRSHRHKTDVRNDENMEVNLRKRHSSRSGKTSTTSKKSKKNVLGPSSKHSTGLQQPKASSSSSSNKHSNSLRKQAPSVAQTDKENGASTTRGSKSSDDQNAAAKNDNNQLEVSNAMLKQHRNRLIAGGQIAAGILTPHNNSNNSALSSEHAPWGGFVRKGTMLKTFLDDAMQHVATGYAVTTGANKRQRVQGDENSNDAQHEKDRDKAVSDIAKDKTKELVILQQKLEESQAQVAALTASNETLREETSASALRFERTIEALKIAAANAASARTDADQAEVSAEGLATQLEALKIVVEQTKQAAQVLHEEQEEISKQARNGQAKLLQVETELARSQKETKQLREQADEWQKQAKELQEEATDLKRQLADQTEQTRKLTTALEERDALEVARKERNQQVEQELREAQELLVNVTSAAANSETLESLNEGIEKLQAANKNLHEQLVTQQETAREDKERLRESLLLAEKDAQSLRIEASLQNDQHNDDDDNNSKHTLTDANSNSRVSPDGSARGESDTSFSLRMPSDLLDSQHAVPPATTCSVCFKDAYGLMKSCQCGNPQCDKRAHITCANRINPAPSVSHPGTPAAKLPVVLCSGALAGILKNRNSSNGLASSDNGLASF</sequence>
<evidence type="ECO:0000313" key="4">
    <source>
        <dbReference type="Proteomes" id="UP001153069"/>
    </source>
</evidence>
<reference evidence="3" key="1">
    <citation type="submission" date="2020-06" db="EMBL/GenBank/DDBJ databases">
        <authorList>
            <consortium name="Plant Systems Biology data submission"/>
        </authorList>
    </citation>
    <scope>NUCLEOTIDE SEQUENCE</scope>
    <source>
        <strain evidence="3">D6</strain>
    </source>
</reference>
<dbReference type="Proteomes" id="UP001153069">
    <property type="component" value="Unassembled WGS sequence"/>
</dbReference>
<accession>A0A9N8EAU6</accession>
<keyword evidence="4" id="KW-1185">Reference proteome</keyword>
<dbReference type="AlphaFoldDB" id="A0A9N8EAU6"/>